<dbReference type="GO" id="GO:0005886">
    <property type="term" value="C:plasma membrane"/>
    <property type="evidence" value="ECO:0007669"/>
    <property type="project" value="UniProtKB-SubCell"/>
</dbReference>
<evidence type="ECO:0000256" key="6">
    <source>
        <dbReference type="SAM" id="MobiDB-lite"/>
    </source>
</evidence>
<comment type="subcellular location">
    <subcellularLocation>
        <location evidence="1">Cell membrane</location>
        <topology evidence="1">Multi-pass membrane protein</topology>
    </subcellularLocation>
</comment>
<feature type="transmembrane region" description="Helical" evidence="7">
    <location>
        <begin position="146"/>
        <end position="163"/>
    </location>
</feature>
<gene>
    <name evidence="8" type="ORF">CLV41_1011006</name>
</gene>
<feature type="region of interest" description="Disordered" evidence="6">
    <location>
        <begin position="308"/>
        <end position="336"/>
    </location>
</feature>
<keyword evidence="9" id="KW-1185">Reference proteome</keyword>
<feature type="transmembrane region" description="Helical" evidence="7">
    <location>
        <begin position="69"/>
        <end position="87"/>
    </location>
</feature>
<dbReference type="PANTHER" id="PTHR30482:SF10">
    <property type="entry name" value="HIGH-AFFINITY BRANCHED-CHAIN AMINO ACID TRANSPORT PROTEIN BRAE"/>
    <property type="match status" value="1"/>
</dbReference>
<dbReference type="RefSeq" id="WP_103221110.1">
    <property type="nucleotide sequence ID" value="NZ_PPCN01000001.1"/>
</dbReference>
<dbReference type="GO" id="GO:0015658">
    <property type="term" value="F:branched-chain amino acid transmembrane transporter activity"/>
    <property type="evidence" value="ECO:0007669"/>
    <property type="project" value="InterPro"/>
</dbReference>
<dbReference type="CDD" id="cd06581">
    <property type="entry name" value="TM_PBP1_LivM_like"/>
    <property type="match status" value="1"/>
</dbReference>
<feature type="transmembrane region" description="Helical" evidence="7">
    <location>
        <begin position="36"/>
        <end position="57"/>
    </location>
</feature>
<dbReference type="InterPro" id="IPR043428">
    <property type="entry name" value="LivM-like"/>
</dbReference>
<dbReference type="InterPro" id="IPR001851">
    <property type="entry name" value="ABC_transp_permease"/>
</dbReference>
<feature type="transmembrane region" description="Helical" evidence="7">
    <location>
        <begin position="6"/>
        <end position="29"/>
    </location>
</feature>
<protein>
    <submittedName>
        <fullName evidence="8">Branched-chain amino acid transport system permease protein</fullName>
    </submittedName>
</protein>
<evidence type="ECO:0000256" key="4">
    <source>
        <dbReference type="ARBA" id="ARBA00022989"/>
    </source>
</evidence>
<evidence type="ECO:0000256" key="3">
    <source>
        <dbReference type="ARBA" id="ARBA00022692"/>
    </source>
</evidence>
<evidence type="ECO:0000313" key="8">
    <source>
        <dbReference type="EMBL" id="POF34550.1"/>
    </source>
</evidence>
<dbReference type="Pfam" id="PF02653">
    <property type="entry name" value="BPD_transp_2"/>
    <property type="match status" value="1"/>
</dbReference>
<comment type="caution">
    <text evidence="8">The sequence shown here is derived from an EMBL/GenBank/DDBJ whole genome shotgun (WGS) entry which is preliminary data.</text>
</comment>
<keyword evidence="4 7" id="KW-1133">Transmembrane helix</keyword>
<evidence type="ECO:0000313" key="9">
    <source>
        <dbReference type="Proteomes" id="UP000236959"/>
    </source>
</evidence>
<organism evidence="8 9">
    <name type="scientific">Roseibium marinum</name>
    <dbReference type="NCBI Taxonomy" id="281252"/>
    <lineage>
        <taxon>Bacteria</taxon>
        <taxon>Pseudomonadati</taxon>
        <taxon>Pseudomonadota</taxon>
        <taxon>Alphaproteobacteria</taxon>
        <taxon>Hyphomicrobiales</taxon>
        <taxon>Stappiaceae</taxon>
        <taxon>Roseibium</taxon>
    </lineage>
</organism>
<keyword evidence="2" id="KW-1003">Cell membrane</keyword>
<proteinExistence type="predicted"/>
<feature type="transmembrane region" description="Helical" evidence="7">
    <location>
        <begin position="197"/>
        <end position="217"/>
    </location>
</feature>
<dbReference type="AlphaFoldDB" id="A0A2S3V3T2"/>
<evidence type="ECO:0000256" key="7">
    <source>
        <dbReference type="SAM" id="Phobius"/>
    </source>
</evidence>
<keyword evidence="5 7" id="KW-0472">Membrane</keyword>
<reference evidence="8 9" key="1">
    <citation type="submission" date="2018-01" db="EMBL/GenBank/DDBJ databases">
        <title>Genomic Encyclopedia of Archaeal and Bacterial Type Strains, Phase II (KMG-II): from individual species to whole genera.</title>
        <authorList>
            <person name="Goeker M."/>
        </authorList>
    </citation>
    <scope>NUCLEOTIDE SEQUENCE [LARGE SCALE GENOMIC DNA]</scope>
    <source>
        <strain evidence="8 9">DSM 17023</strain>
    </source>
</reference>
<dbReference type="Proteomes" id="UP000236959">
    <property type="component" value="Unassembled WGS sequence"/>
</dbReference>
<sequence>MEFLGLVNYALFTAIFIAIYALLALGLNIQWGFAGLFNAGIAGFFAVGAYTSAVLTTPADDGRLGGFDLHFVLGWIGAMLAAALVAWPIGKICLRFRSDYLAIASIGVAEIIRLVIKSEEVVTNGARGISGIPRPAGDIGYTESQIAYLVIVLAVLIAAYVLVERQFNAPWGRMMRAIRDNEDAAKAMGKDVEFRRLEAFIFGAALMGLGGALFAHFNRSITPEAIDPMVATFLVWIMLILGGSGNNRGAILGAAVVWIIWSVSEIATDRLPHEYAIQAKYIRLFLIGLMLQLVLRFRPEGLLPEPLRGDLRGSRRTTKSGADHNQARSTGPEIDL</sequence>
<dbReference type="PANTHER" id="PTHR30482">
    <property type="entry name" value="HIGH-AFFINITY BRANCHED-CHAIN AMINO ACID TRANSPORT SYSTEM PERMEASE"/>
    <property type="match status" value="1"/>
</dbReference>
<keyword evidence="3 7" id="KW-0812">Transmembrane</keyword>
<name>A0A2S3V3T2_9HYPH</name>
<evidence type="ECO:0000256" key="5">
    <source>
        <dbReference type="ARBA" id="ARBA00023136"/>
    </source>
</evidence>
<accession>A0A2S3V3T2</accession>
<evidence type="ECO:0000256" key="1">
    <source>
        <dbReference type="ARBA" id="ARBA00004651"/>
    </source>
</evidence>
<dbReference type="OrthoDB" id="9814461at2"/>
<evidence type="ECO:0000256" key="2">
    <source>
        <dbReference type="ARBA" id="ARBA00022475"/>
    </source>
</evidence>
<dbReference type="EMBL" id="PPCN01000001">
    <property type="protein sequence ID" value="POF34550.1"/>
    <property type="molecule type" value="Genomic_DNA"/>
</dbReference>
<feature type="transmembrane region" description="Helical" evidence="7">
    <location>
        <begin position="229"/>
        <end position="261"/>
    </location>
</feature>